<dbReference type="GO" id="GO:1990431">
    <property type="term" value="P:priRNA 3'-end processing"/>
    <property type="evidence" value="ECO:0007669"/>
    <property type="project" value="TreeGrafter"/>
</dbReference>
<protein>
    <submittedName>
        <fullName evidence="3">Uncharacterized protein</fullName>
    </submittedName>
</protein>
<keyword evidence="2" id="KW-0472">Membrane</keyword>
<dbReference type="AlphaFoldDB" id="A0AAD9VMA2"/>
<evidence type="ECO:0000256" key="1">
    <source>
        <dbReference type="ARBA" id="ARBA00008372"/>
    </source>
</evidence>
<keyword evidence="2" id="KW-0812">Transmembrane</keyword>
<dbReference type="SUPFAM" id="SSF53098">
    <property type="entry name" value="Ribonuclease H-like"/>
    <property type="match status" value="1"/>
</dbReference>
<keyword evidence="2" id="KW-1133">Transmembrane helix</keyword>
<name>A0AAD9VMA2_9HYME</name>
<evidence type="ECO:0000313" key="4">
    <source>
        <dbReference type="Proteomes" id="UP001258017"/>
    </source>
</evidence>
<gene>
    <name evidence="3" type="ORF">KPH14_012310</name>
</gene>
<proteinExistence type="inferred from homology"/>
<dbReference type="GO" id="GO:0000289">
    <property type="term" value="P:nuclear-transcribed mRNA poly(A) tail shortening"/>
    <property type="evidence" value="ECO:0007669"/>
    <property type="project" value="TreeGrafter"/>
</dbReference>
<accession>A0AAD9VMA2</accession>
<evidence type="ECO:0000313" key="3">
    <source>
        <dbReference type="EMBL" id="KAK2580021.1"/>
    </source>
</evidence>
<organism evidence="3 4">
    <name type="scientific">Odynerus spinipes</name>
    <dbReference type="NCBI Taxonomy" id="1348599"/>
    <lineage>
        <taxon>Eukaryota</taxon>
        <taxon>Metazoa</taxon>
        <taxon>Ecdysozoa</taxon>
        <taxon>Arthropoda</taxon>
        <taxon>Hexapoda</taxon>
        <taxon>Insecta</taxon>
        <taxon>Pterygota</taxon>
        <taxon>Neoptera</taxon>
        <taxon>Endopterygota</taxon>
        <taxon>Hymenoptera</taxon>
        <taxon>Apocrita</taxon>
        <taxon>Aculeata</taxon>
        <taxon>Vespoidea</taxon>
        <taxon>Vespidae</taxon>
        <taxon>Eumeninae</taxon>
        <taxon>Odynerus</taxon>
    </lineage>
</organism>
<comment type="caution">
    <text evidence="3">The sequence shown here is derived from an EMBL/GenBank/DDBJ whole genome shotgun (WGS) entry which is preliminary data.</text>
</comment>
<dbReference type="InterPro" id="IPR036397">
    <property type="entry name" value="RNaseH_sf"/>
</dbReference>
<dbReference type="PANTHER" id="PTHR15092">
    <property type="entry name" value="POLY A -SPECIFIC RIBONUCLEASE/TARGET OF EGR1, MEMBER 1"/>
    <property type="match status" value="1"/>
</dbReference>
<dbReference type="GO" id="GO:0000175">
    <property type="term" value="F:3'-5'-RNA exonuclease activity"/>
    <property type="evidence" value="ECO:0007669"/>
    <property type="project" value="TreeGrafter"/>
</dbReference>
<dbReference type="GO" id="GO:0005634">
    <property type="term" value="C:nucleus"/>
    <property type="evidence" value="ECO:0007669"/>
    <property type="project" value="TreeGrafter"/>
</dbReference>
<dbReference type="Pfam" id="PF04857">
    <property type="entry name" value="CAF1"/>
    <property type="match status" value="1"/>
</dbReference>
<dbReference type="GO" id="GO:1990432">
    <property type="term" value="P:siRNA 3'-end processing"/>
    <property type="evidence" value="ECO:0007669"/>
    <property type="project" value="TreeGrafter"/>
</dbReference>
<dbReference type="GO" id="GO:0005783">
    <property type="term" value="C:endoplasmic reticulum"/>
    <property type="evidence" value="ECO:0007669"/>
    <property type="project" value="TreeGrafter"/>
</dbReference>
<feature type="transmembrane region" description="Helical" evidence="2">
    <location>
        <begin position="510"/>
        <end position="527"/>
    </location>
</feature>
<comment type="similarity">
    <text evidence="1">Belongs to the CAF1 family.</text>
</comment>
<evidence type="ECO:0000256" key="2">
    <source>
        <dbReference type="SAM" id="Phobius"/>
    </source>
</evidence>
<dbReference type="GO" id="GO:0003723">
    <property type="term" value="F:RNA binding"/>
    <property type="evidence" value="ECO:0007669"/>
    <property type="project" value="TreeGrafter"/>
</dbReference>
<dbReference type="InterPro" id="IPR012337">
    <property type="entry name" value="RNaseH-like_sf"/>
</dbReference>
<dbReference type="EMBL" id="JAIFRP010000062">
    <property type="protein sequence ID" value="KAK2580021.1"/>
    <property type="molecule type" value="Genomic_DNA"/>
</dbReference>
<dbReference type="InterPro" id="IPR012677">
    <property type="entry name" value="Nucleotide-bd_a/b_plait_sf"/>
</dbReference>
<keyword evidence="4" id="KW-1185">Reference proteome</keyword>
<reference evidence="3" key="2">
    <citation type="journal article" date="2023" name="Commun. Biol.">
        <title>Intrasexual cuticular hydrocarbon dimorphism in a wasp sheds light on hydrocarbon biosynthesis genes in Hymenoptera.</title>
        <authorList>
            <person name="Moris V.C."/>
            <person name="Podsiadlowski L."/>
            <person name="Martin S."/>
            <person name="Oeyen J.P."/>
            <person name="Donath A."/>
            <person name="Petersen M."/>
            <person name="Wilbrandt J."/>
            <person name="Misof B."/>
            <person name="Liedtke D."/>
            <person name="Thamm M."/>
            <person name="Scheiner R."/>
            <person name="Schmitt T."/>
            <person name="Niehuis O."/>
        </authorList>
    </citation>
    <scope>NUCLEOTIDE SEQUENCE</scope>
    <source>
        <strain evidence="3">GBR_01_08_01A</strain>
    </source>
</reference>
<dbReference type="Proteomes" id="UP001258017">
    <property type="component" value="Unassembled WGS sequence"/>
</dbReference>
<dbReference type="PANTHER" id="PTHR15092:SF22">
    <property type="entry name" value="POLY(A)-SPECIFIC RIBONUCLEASE PNLDC1"/>
    <property type="match status" value="1"/>
</dbReference>
<dbReference type="Gene3D" id="3.30.70.330">
    <property type="match status" value="1"/>
</dbReference>
<dbReference type="InterPro" id="IPR051181">
    <property type="entry name" value="CAF1_poly(A)_ribonucleases"/>
</dbReference>
<reference evidence="3" key="1">
    <citation type="submission" date="2021-08" db="EMBL/GenBank/DDBJ databases">
        <authorList>
            <person name="Misof B."/>
            <person name="Oliver O."/>
            <person name="Podsiadlowski L."/>
            <person name="Donath A."/>
            <person name="Peters R."/>
            <person name="Mayer C."/>
            <person name="Rust J."/>
            <person name="Gunkel S."/>
            <person name="Lesny P."/>
            <person name="Martin S."/>
            <person name="Oeyen J.P."/>
            <person name="Petersen M."/>
            <person name="Panagiotis P."/>
            <person name="Wilbrandt J."/>
            <person name="Tanja T."/>
        </authorList>
    </citation>
    <scope>NUCLEOTIDE SEQUENCE</scope>
    <source>
        <strain evidence="3">GBR_01_08_01A</strain>
        <tissue evidence="3">Thorax + abdomen</tissue>
    </source>
</reference>
<dbReference type="InterPro" id="IPR006941">
    <property type="entry name" value="RNase_CAF1"/>
</dbReference>
<dbReference type="Gene3D" id="3.30.420.10">
    <property type="entry name" value="Ribonuclease H-like superfamily/Ribonuclease H"/>
    <property type="match status" value="2"/>
</dbReference>
<sequence>MNEVTKENFNSIYPQIKDALENATIIAIDSEFTGLESDNISKSSLFDTTDERYAKIRRTIEPFIIIQFGITAFQRIREENKYTAQIFNFFLLPTSIPTKNRQFLWQISAVEFLSSYNFDFNKVAYNGISYLDEIEEAMLKQQLKENTLYQNVENCMPYKDEDDIKDFSNGIAEWLKSSEKNEIYNIRTSSPSLQYLLQKVVRSRFPNIWTISNKDTVTVIKVSEDVRKMLETEEGQVLEHTLLDSYLGFSKVFKLLVELKKPIIGHNILLDLIFMHKLFYRPLPKNYNEFKTEIHKLFPVIYDTKYLSYRLKDHFNEEMWTLNSLSNLYHYFTKGKGNNLILNSPFIEVINSKSTDEGSIHDAGWDSYLTGHIFLKMAHIFAAKKYGGGMEYKILTNTEAMSAVKDYINCINISRANALYLRLDGSDPETGKPQWLFVKTLVPNNFDIDQISKKFLPFGAVDVKPFTRGHALVAVSNHGSVSSILKHFRHNKELYVTYYSPIRHSPSMRYLFISSMLLSGGMLAWVFHRSVQKPI</sequence>